<dbReference type="InterPro" id="IPR036779">
    <property type="entry name" value="LysM_dom_sf"/>
</dbReference>
<feature type="domain" description="LysM" evidence="5">
    <location>
        <begin position="108"/>
        <end position="154"/>
    </location>
</feature>
<dbReference type="PROSITE" id="PS51782">
    <property type="entry name" value="LYSM"/>
    <property type="match status" value="2"/>
</dbReference>
<keyword evidence="1" id="KW-0147">Chitin-binding</keyword>
<feature type="domain" description="LysM" evidence="5">
    <location>
        <begin position="31"/>
        <end position="78"/>
    </location>
</feature>
<evidence type="ECO:0000256" key="4">
    <source>
        <dbReference type="ARBA" id="ARBA00044955"/>
    </source>
</evidence>
<evidence type="ECO:0000256" key="2">
    <source>
        <dbReference type="ARBA" id="ARBA00022729"/>
    </source>
</evidence>
<gene>
    <name evidence="6" type="ORF">PG996_004937</name>
</gene>
<sequence length="157" mass="16973">MGLPLSHTWTGMPFCQVDSSYEALLLVGHTQTTTAPPERGCTAVARKNDIVLDQFLARNLGADGTSCSGLWPNTYACVSVVDHNPLSPSNGVQTPAPIQDGIMGTCKRFHFLQENQTCRTVAALYKISEGDFMKYNPAVGSDCRGVWVETYACVGLL</sequence>
<keyword evidence="2" id="KW-0732">Signal</keyword>
<dbReference type="EMBL" id="JAQQWM010000003">
    <property type="protein sequence ID" value="KAK8071589.1"/>
    <property type="molecule type" value="Genomic_DNA"/>
</dbReference>
<evidence type="ECO:0000313" key="6">
    <source>
        <dbReference type="EMBL" id="KAK8071589.1"/>
    </source>
</evidence>
<dbReference type="SUPFAM" id="SSF54106">
    <property type="entry name" value="LysM domain"/>
    <property type="match status" value="1"/>
</dbReference>
<evidence type="ECO:0000256" key="3">
    <source>
        <dbReference type="ARBA" id="ARBA00023026"/>
    </source>
</evidence>
<name>A0ABR1VK31_9PEZI</name>
<comment type="caution">
    <text evidence="6">The sequence shown here is derived from an EMBL/GenBank/DDBJ whole genome shotgun (WGS) entry which is preliminary data.</text>
</comment>
<evidence type="ECO:0000313" key="7">
    <source>
        <dbReference type="Proteomes" id="UP001446871"/>
    </source>
</evidence>
<dbReference type="InterPro" id="IPR052210">
    <property type="entry name" value="LysM1-like"/>
</dbReference>
<evidence type="ECO:0000256" key="1">
    <source>
        <dbReference type="ARBA" id="ARBA00022669"/>
    </source>
</evidence>
<dbReference type="InterPro" id="IPR018392">
    <property type="entry name" value="LysM"/>
</dbReference>
<keyword evidence="7" id="KW-1185">Reference proteome</keyword>
<evidence type="ECO:0000259" key="5">
    <source>
        <dbReference type="PROSITE" id="PS51782"/>
    </source>
</evidence>
<comment type="similarity">
    <text evidence="4">Belongs to the secreted LysM effector family.</text>
</comment>
<proteinExistence type="inferred from homology"/>
<keyword evidence="3" id="KW-0843">Virulence</keyword>
<reference evidence="6 7" key="1">
    <citation type="submission" date="2023-01" db="EMBL/GenBank/DDBJ databases">
        <title>Analysis of 21 Apiospora genomes using comparative genomics revels a genus with tremendous synthesis potential of carbohydrate active enzymes and secondary metabolites.</title>
        <authorList>
            <person name="Sorensen T."/>
        </authorList>
    </citation>
    <scope>NUCLEOTIDE SEQUENCE [LARGE SCALE GENOMIC DNA]</scope>
    <source>
        <strain evidence="6 7">CBS 83171</strain>
    </source>
</reference>
<protein>
    <submittedName>
        <fullName evidence="6">LysM domain-containing protein</fullName>
    </submittedName>
</protein>
<dbReference type="Proteomes" id="UP001446871">
    <property type="component" value="Unassembled WGS sequence"/>
</dbReference>
<dbReference type="PANTHER" id="PTHR34997">
    <property type="entry name" value="AM15"/>
    <property type="match status" value="1"/>
</dbReference>
<dbReference type="PANTHER" id="PTHR34997:SF2">
    <property type="entry name" value="LYSM DOMAIN-CONTAINING PROTEIN-RELATED"/>
    <property type="match status" value="1"/>
</dbReference>
<accession>A0ABR1VK31</accession>
<dbReference type="Gene3D" id="3.10.350.10">
    <property type="entry name" value="LysM domain"/>
    <property type="match status" value="2"/>
</dbReference>
<organism evidence="6 7">
    <name type="scientific">Apiospora saccharicola</name>
    <dbReference type="NCBI Taxonomy" id="335842"/>
    <lineage>
        <taxon>Eukaryota</taxon>
        <taxon>Fungi</taxon>
        <taxon>Dikarya</taxon>
        <taxon>Ascomycota</taxon>
        <taxon>Pezizomycotina</taxon>
        <taxon>Sordariomycetes</taxon>
        <taxon>Xylariomycetidae</taxon>
        <taxon>Amphisphaeriales</taxon>
        <taxon>Apiosporaceae</taxon>
        <taxon>Apiospora</taxon>
    </lineage>
</organism>